<evidence type="ECO:0000256" key="2">
    <source>
        <dbReference type="ARBA" id="ARBA00022692"/>
    </source>
</evidence>
<accession>A0ABR9J3N3</accession>
<evidence type="ECO:0000256" key="1">
    <source>
        <dbReference type="ARBA" id="ARBA00004141"/>
    </source>
</evidence>
<evidence type="ECO:0000313" key="8">
    <source>
        <dbReference type="Proteomes" id="UP000636579"/>
    </source>
</evidence>
<protein>
    <submittedName>
        <fullName evidence="7">Membrane-associated phospholipid phosphatase</fullName>
    </submittedName>
</protein>
<dbReference type="Pfam" id="PF14378">
    <property type="entry name" value="PAP2_3"/>
    <property type="match status" value="1"/>
</dbReference>
<evidence type="ECO:0000256" key="4">
    <source>
        <dbReference type="ARBA" id="ARBA00023136"/>
    </source>
</evidence>
<evidence type="ECO:0000256" key="3">
    <source>
        <dbReference type="ARBA" id="ARBA00022989"/>
    </source>
</evidence>
<dbReference type="PANTHER" id="PTHR31310:SF7">
    <property type="entry name" value="PA-PHOSPHATASE RELATED-FAMILY PROTEIN DDB_G0268928"/>
    <property type="match status" value="1"/>
</dbReference>
<organism evidence="7 8">
    <name type="scientific">Nesterenkonia halotolerans</name>
    <dbReference type="NCBI Taxonomy" id="225325"/>
    <lineage>
        <taxon>Bacteria</taxon>
        <taxon>Bacillati</taxon>
        <taxon>Actinomycetota</taxon>
        <taxon>Actinomycetes</taxon>
        <taxon>Micrococcales</taxon>
        <taxon>Micrococcaceae</taxon>
        <taxon>Nesterenkonia</taxon>
    </lineage>
</organism>
<gene>
    <name evidence="7" type="ORF">H4W26_000359</name>
</gene>
<dbReference type="InterPro" id="IPR052185">
    <property type="entry name" value="IPC_Synthase-Related"/>
</dbReference>
<keyword evidence="8" id="KW-1185">Reference proteome</keyword>
<feature type="transmembrane region" description="Helical" evidence="5">
    <location>
        <begin position="196"/>
        <end position="217"/>
    </location>
</feature>
<feature type="transmembrane region" description="Helical" evidence="5">
    <location>
        <begin position="170"/>
        <end position="189"/>
    </location>
</feature>
<feature type="transmembrane region" description="Helical" evidence="5">
    <location>
        <begin position="294"/>
        <end position="313"/>
    </location>
</feature>
<dbReference type="CDD" id="cd03386">
    <property type="entry name" value="PAP2_Aur1_like"/>
    <property type="match status" value="1"/>
</dbReference>
<keyword evidence="4 5" id="KW-0472">Membrane</keyword>
<evidence type="ECO:0000259" key="6">
    <source>
        <dbReference type="Pfam" id="PF14378"/>
    </source>
</evidence>
<feature type="domain" description="Inositolphosphotransferase Aur1/Ipt1" evidence="6">
    <location>
        <begin position="136"/>
        <end position="330"/>
    </location>
</feature>
<dbReference type="InterPro" id="IPR026841">
    <property type="entry name" value="Aur1/Ipt1"/>
</dbReference>
<dbReference type="RefSeq" id="WP_225939558.1">
    <property type="nucleotide sequence ID" value="NZ_JADBEE010000001.1"/>
</dbReference>
<keyword evidence="2 5" id="KW-0812">Transmembrane</keyword>
<feature type="transmembrane region" description="Helical" evidence="5">
    <location>
        <begin position="97"/>
        <end position="118"/>
    </location>
</feature>
<dbReference type="InterPro" id="IPR036938">
    <property type="entry name" value="PAP2/HPO_sf"/>
</dbReference>
<reference evidence="7 8" key="1">
    <citation type="submission" date="2020-10" db="EMBL/GenBank/DDBJ databases">
        <title>Sequencing the genomes of 1000 actinobacteria strains.</title>
        <authorList>
            <person name="Klenk H.-P."/>
        </authorList>
    </citation>
    <scope>NUCLEOTIDE SEQUENCE [LARGE SCALE GENOMIC DNA]</scope>
    <source>
        <strain evidence="7 8">DSM 15474</strain>
    </source>
</reference>
<proteinExistence type="predicted"/>
<comment type="caution">
    <text evidence="7">The sequence shown here is derived from an EMBL/GenBank/DDBJ whole genome shotgun (WGS) entry which is preliminary data.</text>
</comment>
<dbReference type="Proteomes" id="UP000636579">
    <property type="component" value="Unassembled WGS sequence"/>
</dbReference>
<feature type="transmembrane region" description="Helical" evidence="5">
    <location>
        <begin position="20"/>
        <end position="43"/>
    </location>
</feature>
<keyword evidence="3 5" id="KW-1133">Transmembrane helix</keyword>
<dbReference type="EMBL" id="JADBEE010000001">
    <property type="protein sequence ID" value="MBE1513604.1"/>
    <property type="molecule type" value="Genomic_DNA"/>
</dbReference>
<dbReference type="SUPFAM" id="SSF48317">
    <property type="entry name" value="Acid phosphatase/Vanadium-dependent haloperoxidase"/>
    <property type="match status" value="1"/>
</dbReference>
<feature type="transmembrane region" description="Helical" evidence="5">
    <location>
        <begin position="319"/>
        <end position="341"/>
    </location>
</feature>
<evidence type="ECO:0000256" key="5">
    <source>
        <dbReference type="SAM" id="Phobius"/>
    </source>
</evidence>
<comment type="subcellular location">
    <subcellularLocation>
        <location evidence="1">Membrane</location>
        <topology evidence="1">Multi-pass membrane protein</topology>
    </subcellularLocation>
</comment>
<evidence type="ECO:0000313" key="7">
    <source>
        <dbReference type="EMBL" id="MBE1513604.1"/>
    </source>
</evidence>
<dbReference type="PANTHER" id="PTHR31310">
    <property type="match status" value="1"/>
</dbReference>
<name>A0ABR9J3N3_9MICC</name>
<feature type="transmembrane region" description="Helical" evidence="5">
    <location>
        <begin position="261"/>
        <end position="282"/>
    </location>
</feature>
<sequence length="372" mass="40979">MSTMQTQVEQRQNTASPWPYTLAVSVSILVGAIAVVASVSAGIPLKDPEGFLGPAWVRLPLLALLLFAIGLLPAAVRRSGWRNLGSGVRDVLRHEWSVRRVLYIATGLGTFYVCYVGYRNLKNVLPVYRDGVLFDRELLQLDRWIFGGVDPARVLHDIFGVELTAQVLSFIYMAYLPLIPLTLGIFLVLNRNLAVGAWYATTLSLNWVIGTLSYYLLPALGPIYARPDLYDSLPETRVAELQESLLSNRLRFLSSPETSEAIHGVAAFASLHVSITFAAAYFMHRTGQHLGVRIFAWAFFGLTVLSTLYFGWHYVVDDIVGIVIGYLAVAIAAAATGHGFFNSHGIVAAVLARPELIEDGSPRMKDTREDPV</sequence>
<feature type="transmembrane region" description="Helical" evidence="5">
    <location>
        <begin position="55"/>
        <end position="76"/>
    </location>
</feature>